<proteinExistence type="predicted"/>
<evidence type="ECO:0000313" key="2">
    <source>
        <dbReference type="Proteomes" id="UP001596270"/>
    </source>
</evidence>
<name>A0ABW1TXC1_9BURK</name>
<reference evidence="2" key="1">
    <citation type="journal article" date="2019" name="Int. J. Syst. Evol. Microbiol.">
        <title>The Global Catalogue of Microorganisms (GCM) 10K type strain sequencing project: providing services to taxonomists for standard genome sequencing and annotation.</title>
        <authorList>
            <consortium name="The Broad Institute Genomics Platform"/>
            <consortium name="The Broad Institute Genome Sequencing Center for Infectious Disease"/>
            <person name="Wu L."/>
            <person name="Ma J."/>
        </authorList>
    </citation>
    <scope>NUCLEOTIDE SEQUENCE [LARGE SCALE GENOMIC DNA]</scope>
    <source>
        <strain evidence="2">CCUG 39402</strain>
    </source>
</reference>
<dbReference type="RefSeq" id="WP_371437459.1">
    <property type="nucleotide sequence ID" value="NZ_JBHSRS010000016.1"/>
</dbReference>
<dbReference type="Proteomes" id="UP001596270">
    <property type="component" value="Unassembled WGS sequence"/>
</dbReference>
<accession>A0ABW1TXC1</accession>
<protein>
    <submittedName>
        <fullName evidence="1">Uncharacterized protein</fullName>
    </submittedName>
</protein>
<keyword evidence="2" id="KW-1185">Reference proteome</keyword>
<sequence length="64" mass="7566">MYYVAPEGMIQPEELPKEVGLLVEHTPDQFKLVKRARKNKVTLQPHHFLNLILKPGHYPENYRI</sequence>
<organism evidence="1 2">
    <name type="scientific">Polaromonas aquatica</name>
    <dbReference type="NCBI Taxonomy" id="332657"/>
    <lineage>
        <taxon>Bacteria</taxon>
        <taxon>Pseudomonadati</taxon>
        <taxon>Pseudomonadota</taxon>
        <taxon>Betaproteobacteria</taxon>
        <taxon>Burkholderiales</taxon>
        <taxon>Comamonadaceae</taxon>
        <taxon>Polaromonas</taxon>
    </lineage>
</organism>
<gene>
    <name evidence="1" type="ORF">ACFQND_07845</name>
</gene>
<comment type="caution">
    <text evidence="1">The sequence shown here is derived from an EMBL/GenBank/DDBJ whole genome shotgun (WGS) entry which is preliminary data.</text>
</comment>
<dbReference type="EMBL" id="JBHSRS010000016">
    <property type="protein sequence ID" value="MFC6281136.1"/>
    <property type="molecule type" value="Genomic_DNA"/>
</dbReference>
<evidence type="ECO:0000313" key="1">
    <source>
        <dbReference type="EMBL" id="MFC6281136.1"/>
    </source>
</evidence>